<reference evidence="2" key="1">
    <citation type="submission" date="2016-12" db="EMBL/GenBank/DDBJ databases">
        <authorList>
            <person name="Varghese N."/>
            <person name="Submissions S."/>
        </authorList>
    </citation>
    <scope>NUCLEOTIDE SEQUENCE [LARGE SCALE GENOMIC DNA]</scope>
    <source>
        <strain evidence="2">DSM 11544</strain>
    </source>
</reference>
<proteinExistence type="predicted"/>
<accession>A0A1M7TD52</accession>
<dbReference type="AlphaFoldDB" id="A0A1M7TD52"/>
<gene>
    <name evidence="1" type="ORF">SAMN02745215_01811</name>
</gene>
<dbReference type="EMBL" id="FRDN01000006">
    <property type="protein sequence ID" value="SHN68591.1"/>
    <property type="molecule type" value="Genomic_DNA"/>
</dbReference>
<sequence length="126" mass="13299">MEDNPYTRLLETMRGEAKEQLPTSYRLGKVVNVNPLKVSTSGIILSGDDLLINGGIARRTKALSMSELSGNLTGTFHGDTGNLAISGGSMSATAGIEGSLAEDDSVLLLSLEDNQKFIVLCKVVSL</sequence>
<evidence type="ECO:0000313" key="2">
    <source>
        <dbReference type="Proteomes" id="UP000184010"/>
    </source>
</evidence>
<evidence type="ECO:0008006" key="3">
    <source>
        <dbReference type="Google" id="ProtNLM"/>
    </source>
</evidence>
<dbReference type="Proteomes" id="UP000184010">
    <property type="component" value="Unassembled WGS sequence"/>
</dbReference>
<organism evidence="1 2">
    <name type="scientific">Desulfitobacterium chlororespirans DSM 11544</name>
    <dbReference type="NCBI Taxonomy" id="1121395"/>
    <lineage>
        <taxon>Bacteria</taxon>
        <taxon>Bacillati</taxon>
        <taxon>Bacillota</taxon>
        <taxon>Clostridia</taxon>
        <taxon>Eubacteriales</taxon>
        <taxon>Desulfitobacteriaceae</taxon>
        <taxon>Desulfitobacterium</taxon>
    </lineage>
</organism>
<keyword evidence="2" id="KW-1185">Reference proteome</keyword>
<evidence type="ECO:0000313" key="1">
    <source>
        <dbReference type="EMBL" id="SHN68591.1"/>
    </source>
</evidence>
<dbReference type="STRING" id="1121395.SAMN02745215_01811"/>
<protein>
    <recommendedName>
        <fullName evidence="3">DUF2577 domain-containing protein</fullName>
    </recommendedName>
</protein>
<name>A0A1M7TD52_9FIRM</name>
<dbReference type="InterPro" id="IPR022555">
    <property type="entry name" value="DUF2577"/>
</dbReference>
<dbReference type="Pfam" id="PF10844">
    <property type="entry name" value="DUF2577"/>
    <property type="match status" value="1"/>
</dbReference>